<dbReference type="SMART" id="SM00448">
    <property type="entry name" value="REC"/>
    <property type="match status" value="1"/>
</dbReference>
<proteinExistence type="predicted"/>
<dbReference type="SUPFAM" id="SSF52172">
    <property type="entry name" value="CheY-like"/>
    <property type="match status" value="1"/>
</dbReference>
<evidence type="ECO:0000259" key="3">
    <source>
        <dbReference type="PROSITE" id="PS50110"/>
    </source>
</evidence>
<dbReference type="PROSITE" id="PS50110">
    <property type="entry name" value="RESPONSE_REGULATORY"/>
    <property type="match status" value="1"/>
</dbReference>
<keyword evidence="1 2" id="KW-0597">Phosphoprotein</keyword>
<protein>
    <submittedName>
        <fullName evidence="4">Response regulator</fullName>
    </submittedName>
</protein>
<name>A0ABR7RHF9_9PROT</name>
<feature type="modified residue" description="4-aspartylphosphate" evidence="2">
    <location>
        <position position="52"/>
    </location>
</feature>
<evidence type="ECO:0000256" key="2">
    <source>
        <dbReference type="PROSITE-ProRule" id="PRU00169"/>
    </source>
</evidence>
<dbReference type="PANTHER" id="PTHR44591:SF3">
    <property type="entry name" value="RESPONSE REGULATORY DOMAIN-CONTAINING PROTEIN"/>
    <property type="match status" value="1"/>
</dbReference>
<gene>
    <name evidence="4" type="ORF">IBL26_02040</name>
</gene>
<dbReference type="InterPro" id="IPR011006">
    <property type="entry name" value="CheY-like_superfamily"/>
</dbReference>
<keyword evidence="5" id="KW-1185">Reference proteome</keyword>
<dbReference type="InterPro" id="IPR001789">
    <property type="entry name" value="Sig_transdc_resp-reg_receiver"/>
</dbReference>
<evidence type="ECO:0000256" key="1">
    <source>
        <dbReference type="ARBA" id="ARBA00022553"/>
    </source>
</evidence>
<sequence length="121" mass="13325">MTTIMVVDDEFLVADVLAFALEDEGYMVVRASNGRKGLDVFQRDRPALVITDFMMPVMNGLEFASAIKSRPESADLPIILISGAQADIARQNGHLFAAVFDKPFRVEEIIATVISFVGRPH</sequence>
<accession>A0ABR7RHF9</accession>
<organism evidence="4 5">
    <name type="scientific">Teichococcus aerophilus</name>
    <dbReference type="NCBI Taxonomy" id="1224513"/>
    <lineage>
        <taxon>Bacteria</taxon>
        <taxon>Pseudomonadati</taxon>
        <taxon>Pseudomonadota</taxon>
        <taxon>Alphaproteobacteria</taxon>
        <taxon>Acetobacterales</taxon>
        <taxon>Roseomonadaceae</taxon>
        <taxon>Roseomonas</taxon>
    </lineage>
</organism>
<evidence type="ECO:0000313" key="4">
    <source>
        <dbReference type="EMBL" id="MBC9205602.1"/>
    </source>
</evidence>
<dbReference type="InterPro" id="IPR050595">
    <property type="entry name" value="Bact_response_regulator"/>
</dbReference>
<dbReference type="Pfam" id="PF00072">
    <property type="entry name" value="Response_reg"/>
    <property type="match status" value="1"/>
</dbReference>
<dbReference type="Proteomes" id="UP000626026">
    <property type="component" value="Unassembled WGS sequence"/>
</dbReference>
<comment type="caution">
    <text evidence="4">The sequence shown here is derived from an EMBL/GenBank/DDBJ whole genome shotgun (WGS) entry which is preliminary data.</text>
</comment>
<dbReference type="Gene3D" id="3.40.50.2300">
    <property type="match status" value="1"/>
</dbReference>
<dbReference type="PANTHER" id="PTHR44591">
    <property type="entry name" value="STRESS RESPONSE REGULATOR PROTEIN 1"/>
    <property type="match status" value="1"/>
</dbReference>
<feature type="domain" description="Response regulatory" evidence="3">
    <location>
        <begin position="3"/>
        <end position="117"/>
    </location>
</feature>
<reference evidence="4 5" key="1">
    <citation type="journal article" date="2013" name="Int. J. Syst. Evol. Microbiol.">
        <title>Roseomonas aerophila sp. nov., isolated from air.</title>
        <authorList>
            <person name="Kim S.J."/>
            <person name="Weon H.Y."/>
            <person name="Ahn J.H."/>
            <person name="Hong S.B."/>
            <person name="Seok S.J."/>
            <person name="Whang K.S."/>
            <person name="Kwon S.W."/>
        </authorList>
    </citation>
    <scope>NUCLEOTIDE SEQUENCE [LARGE SCALE GENOMIC DNA]</scope>
    <source>
        <strain evidence="4 5">NBRC 108923</strain>
    </source>
</reference>
<dbReference type="RefSeq" id="WP_187782770.1">
    <property type="nucleotide sequence ID" value="NZ_JACTVA010000002.1"/>
</dbReference>
<dbReference type="EMBL" id="JACTVA010000002">
    <property type="protein sequence ID" value="MBC9205602.1"/>
    <property type="molecule type" value="Genomic_DNA"/>
</dbReference>
<evidence type="ECO:0000313" key="5">
    <source>
        <dbReference type="Proteomes" id="UP000626026"/>
    </source>
</evidence>